<gene>
    <name evidence="1" type="ORF">LCGC14_0644290</name>
</gene>
<comment type="caution">
    <text evidence="1">The sequence shown here is derived from an EMBL/GenBank/DDBJ whole genome shotgun (WGS) entry which is preliminary data.</text>
</comment>
<reference evidence="1" key="1">
    <citation type="journal article" date="2015" name="Nature">
        <title>Complex archaea that bridge the gap between prokaryotes and eukaryotes.</title>
        <authorList>
            <person name="Spang A."/>
            <person name="Saw J.H."/>
            <person name="Jorgensen S.L."/>
            <person name="Zaremba-Niedzwiedzka K."/>
            <person name="Martijn J."/>
            <person name="Lind A.E."/>
            <person name="van Eijk R."/>
            <person name="Schleper C."/>
            <person name="Guy L."/>
            <person name="Ettema T.J."/>
        </authorList>
    </citation>
    <scope>NUCLEOTIDE SEQUENCE</scope>
</reference>
<evidence type="ECO:0000313" key="1">
    <source>
        <dbReference type="EMBL" id="KKN49330.1"/>
    </source>
</evidence>
<name>A0A0F9QYI5_9ZZZZ</name>
<protein>
    <submittedName>
        <fullName evidence="1">Uncharacterized protein</fullName>
    </submittedName>
</protein>
<accession>A0A0F9QYI5</accession>
<proteinExistence type="predicted"/>
<organism evidence="1">
    <name type="scientific">marine sediment metagenome</name>
    <dbReference type="NCBI Taxonomy" id="412755"/>
    <lineage>
        <taxon>unclassified sequences</taxon>
        <taxon>metagenomes</taxon>
        <taxon>ecological metagenomes</taxon>
    </lineage>
</organism>
<sequence>METIKFRITGRAPGLLMHNPASMRGATDKPHVKQIPTPEVEAEAAAYKLESGQLYAKADWFRESLKGGAKGHRIGKIGAPGILASTIFPTNDILPLSDPDTGKPITEYVIDSRRAVVQHQGIVRNRPLIARWACEVEFDSVGAGMGGVSPEAVEEFLTKAGLLVGVGDYRPQQGGPFGRYEVEQVDAD</sequence>
<dbReference type="AlphaFoldDB" id="A0A0F9QYI5"/>
<dbReference type="EMBL" id="LAZR01001173">
    <property type="protein sequence ID" value="KKN49330.1"/>
    <property type="molecule type" value="Genomic_DNA"/>
</dbReference>